<dbReference type="GO" id="GO:0004930">
    <property type="term" value="F:G protein-coupled receptor activity"/>
    <property type="evidence" value="ECO:0007669"/>
    <property type="project" value="UniProtKB-KW"/>
</dbReference>
<dbReference type="PROSITE" id="PS00981">
    <property type="entry name" value="G_PROTEIN_RECEP_F3_3"/>
    <property type="match status" value="1"/>
</dbReference>
<dbReference type="Gene3D" id="3.40.50.2300">
    <property type="match status" value="2"/>
</dbReference>
<sequence>MRPVLSLCLNLALVWASAAPQTACRLRERFHLNGMYRKGDVVLGGLFEVHFLTVFPELSFTSEPEQPRCERLDFPGFQAAQTMIFAIEEINKNPDLLPNITLGFHLYDNCVKLGVAFRAATALVSGTEESFSDLGCTGSPPVLGIVGDPGSTHSIAISSVLGLFRVPMVSYFATCSCLSDRQRYPSFFRTIPSDAFQVRAMAQILQRYGWRWVGLLFSDDDYGVHAAQSFHQEVSRFGCVAFSEMLPRDNDQTEVRRIVGVIHRSTARVVTVFSTEAYLLPLAKEIALQNLTGRQWIASEAWATSTILLTTEMLPFLGGTLGIAIRRGDIPGLLDFLLRLRPDFDPDNNMVNMFWEEIFSCRFKDSPGRVCTGQENLEGTESAYSDVSALRHSYNVYKAVYALAHALHNLLGCKPGTGPFPGNSCAKLHTLQPWQLVHYLQIVNFTTSFGDQVSFDKNGDALAIYDVMNWQRAADGTIRAVTVGVFDESAPPGQELLLEERNIFWNFESHDPPRSICSEPCPPGTRRAIRKGEPVCCFDCLPCADGDISNQTDSSECYSALLGYIGLLAAISFLLAFLARNLPDNFNEAKFITFSMLIFCAVWISFVPAYVSSPGKYSDAVEIFAILASSFGLLGAIFAPKCCIILLHPEKNTKKALMGRDAPKK</sequence>
<feature type="transmembrane region" description="Helical" evidence="11">
    <location>
        <begin position="558"/>
        <end position="579"/>
    </location>
</feature>
<dbReference type="FunFam" id="3.40.50.2300:FF:000125">
    <property type="entry name" value="Vomeronasal 2, receptor 88"/>
    <property type="match status" value="1"/>
</dbReference>
<keyword evidence="9" id="KW-0325">Glycoprotein</keyword>
<evidence type="ECO:0000313" key="15">
    <source>
        <dbReference type="Proteomes" id="UP001152622"/>
    </source>
</evidence>
<dbReference type="Gene3D" id="2.10.50.30">
    <property type="entry name" value="GPCR, family 3, nine cysteines domain"/>
    <property type="match status" value="1"/>
</dbReference>
<keyword evidence="7 11" id="KW-0472">Membrane</keyword>
<dbReference type="PANTHER" id="PTHR24061">
    <property type="entry name" value="CALCIUM-SENSING RECEPTOR-RELATED"/>
    <property type="match status" value="1"/>
</dbReference>
<evidence type="ECO:0000256" key="11">
    <source>
        <dbReference type="SAM" id="Phobius"/>
    </source>
</evidence>
<dbReference type="PRINTS" id="PR01535">
    <property type="entry name" value="VOMERONASL2R"/>
</dbReference>
<evidence type="ECO:0000313" key="14">
    <source>
        <dbReference type="EMBL" id="KAJ8332211.1"/>
    </source>
</evidence>
<feature type="signal peptide" evidence="12">
    <location>
        <begin position="1"/>
        <end position="18"/>
    </location>
</feature>
<dbReference type="InterPro" id="IPR017978">
    <property type="entry name" value="GPCR_3_C"/>
</dbReference>
<protein>
    <recommendedName>
        <fullName evidence="13">G-protein coupled receptors family 3 profile domain-containing protein</fullName>
    </recommendedName>
</protein>
<evidence type="ECO:0000256" key="1">
    <source>
        <dbReference type="ARBA" id="ARBA00004651"/>
    </source>
</evidence>
<dbReference type="InterPro" id="IPR028082">
    <property type="entry name" value="Peripla_BP_I"/>
</dbReference>
<dbReference type="OrthoDB" id="5984008at2759"/>
<dbReference type="Pfam" id="PF01094">
    <property type="entry name" value="ANF_receptor"/>
    <property type="match status" value="1"/>
</dbReference>
<dbReference type="PRINTS" id="PR00248">
    <property type="entry name" value="GPCRMGR"/>
</dbReference>
<keyword evidence="3 11" id="KW-0812">Transmembrane</keyword>
<dbReference type="PROSITE" id="PS50259">
    <property type="entry name" value="G_PROTEIN_RECEP_F3_4"/>
    <property type="match status" value="1"/>
</dbReference>
<dbReference type="FunFam" id="2.10.50.30:FF:000004">
    <property type="entry name" value="Taste receptor type 1 member 3-like protein"/>
    <property type="match status" value="1"/>
</dbReference>
<dbReference type="InterPro" id="IPR038550">
    <property type="entry name" value="GPCR_3_9-Cys_sf"/>
</dbReference>
<name>A0A9Q1E4R0_SYNKA</name>
<dbReference type="FunFam" id="3.40.50.2300:FF:000475">
    <property type="entry name" value="Olfactory receptor C family, g2"/>
    <property type="match status" value="1"/>
</dbReference>
<dbReference type="InterPro" id="IPR017979">
    <property type="entry name" value="GPCR_3_CS"/>
</dbReference>
<comment type="subcellular location">
    <subcellularLocation>
        <location evidence="1">Cell membrane</location>
        <topology evidence="1">Multi-pass membrane protein</topology>
    </subcellularLocation>
</comment>
<accession>A0A9Q1E4R0</accession>
<evidence type="ECO:0000256" key="6">
    <source>
        <dbReference type="ARBA" id="ARBA00023040"/>
    </source>
</evidence>
<evidence type="ECO:0000256" key="5">
    <source>
        <dbReference type="ARBA" id="ARBA00022989"/>
    </source>
</evidence>
<dbReference type="CDD" id="cd06364">
    <property type="entry name" value="PBP1_CaSR"/>
    <property type="match status" value="1"/>
</dbReference>
<dbReference type="InterPro" id="IPR000068">
    <property type="entry name" value="GPCR_3_Ca_sens_rcpt-rel"/>
</dbReference>
<feature type="transmembrane region" description="Helical" evidence="11">
    <location>
        <begin position="623"/>
        <end position="647"/>
    </location>
</feature>
<comment type="caution">
    <text evidence="14">The sequence shown here is derived from an EMBL/GenBank/DDBJ whole genome shotgun (WGS) entry which is preliminary data.</text>
</comment>
<evidence type="ECO:0000256" key="7">
    <source>
        <dbReference type="ARBA" id="ARBA00023136"/>
    </source>
</evidence>
<dbReference type="PANTHER" id="PTHR24061:SF418">
    <property type="entry name" value="C-FAMILY ODORANT RECEPTOR OLFCQ19-RELATED"/>
    <property type="match status" value="1"/>
</dbReference>
<evidence type="ECO:0000256" key="12">
    <source>
        <dbReference type="SAM" id="SignalP"/>
    </source>
</evidence>
<dbReference type="InterPro" id="IPR001828">
    <property type="entry name" value="ANF_lig-bd_rcpt"/>
</dbReference>
<evidence type="ECO:0000256" key="3">
    <source>
        <dbReference type="ARBA" id="ARBA00022692"/>
    </source>
</evidence>
<feature type="chain" id="PRO_5040439292" description="G-protein coupled receptors family 3 profile domain-containing protein" evidence="12">
    <location>
        <begin position="19"/>
        <end position="665"/>
    </location>
</feature>
<keyword evidence="15" id="KW-1185">Reference proteome</keyword>
<dbReference type="AlphaFoldDB" id="A0A9Q1E4R0"/>
<keyword evidence="10" id="KW-0807">Transducer</keyword>
<keyword evidence="8" id="KW-0675">Receptor</keyword>
<dbReference type="InterPro" id="IPR004073">
    <property type="entry name" value="GPCR_3_vmron_rcpt_2"/>
</dbReference>
<evidence type="ECO:0000256" key="9">
    <source>
        <dbReference type="ARBA" id="ARBA00023180"/>
    </source>
</evidence>
<evidence type="ECO:0000259" key="13">
    <source>
        <dbReference type="PROSITE" id="PS50259"/>
    </source>
</evidence>
<evidence type="ECO:0000256" key="2">
    <source>
        <dbReference type="ARBA" id="ARBA00022475"/>
    </source>
</evidence>
<dbReference type="InterPro" id="IPR000337">
    <property type="entry name" value="GPCR_3"/>
</dbReference>
<gene>
    <name evidence="14" type="ORF">SKAU_G00428190</name>
</gene>
<dbReference type="GO" id="GO:0005886">
    <property type="term" value="C:plasma membrane"/>
    <property type="evidence" value="ECO:0007669"/>
    <property type="project" value="UniProtKB-SubCell"/>
</dbReference>
<evidence type="ECO:0000256" key="10">
    <source>
        <dbReference type="ARBA" id="ARBA00023224"/>
    </source>
</evidence>
<evidence type="ECO:0000256" key="4">
    <source>
        <dbReference type="ARBA" id="ARBA00022729"/>
    </source>
</evidence>
<dbReference type="FunFam" id="3.40.50.2300:FF:000682">
    <property type="entry name" value="Vomeronasal 2 receptor, x4"/>
    <property type="match status" value="1"/>
</dbReference>
<dbReference type="SUPFAM" id="SSF53822">
    <property type="entry name" value="Periplasmic binding protein-like I"/>
    <property type="match status" value="1"/>
</dbReference>
<organism evidence="14 15">
    <name type="scientific">Synaphobranchus kaupii</name>
    <name type="common">Kaup's arrowtooth eel</name>
    <dbReference type="NCBI Taxonomy" id="118154"/>
    <lineage>
        <taxon>Eukaryota</taxon>
        <taxon>Metazoa</taxon>
        <taxon>Chordata</taxon>
        <taxon>Craniata</taxon>
        <taxon>Vertebrata</taxon>
        <taxon>Euteleostomi</taxon>
        <taxon>Actinopterygii</taxon>
        <taxon>Neopterygii</taxon>
        <taxon>Teleostei</taxon>
        <taxon>Anguilliformes</taxon>
        <taxon>Synaphobranchidae</taxon>
        <taxon>Synaphobranchus</taxon>
    </lineage>
</organism>
<dbReference type="Proteomes" id="UP001152622">
    <property type="component" value="Unassembled WGS sequence"/>
</dbReference>
<keyword evidence="6" id="KW-0297">G-protein coupled receptor</keyword>
<feature type="transmembrane region" description="Helical" evidence="11">
    <location>
        <begin position="591"/>
        <end position="611"/>
    </location>
</feature>
<proteinExistence type="predicted"/>
<keyword evidence="5 11" id="KW-1133">Transmembrane helix</keyword>
<dbReference type="EMBL" id="JAINUF010000032">
    <property type="protein sequence ID" value="KAJ8332211.1"/>
    <property type="molecule type" value="Genomic_DNA"/>
</dbReference>
<dbReference type="Pfam" id="PF00003">
    <property type="entry name" value="7tm_3"/>
    <property type="match status" value="1"/>
</dbReference>
<keyword evidence="4 12" id="KW-0732">Signal</keyword>
<keyword evidence="2" id="KW-1003">Cell membrane</keyword>
<evidence type="ECO:0000256" key="8">
    <source>
        <dbReference type="ARBA" id="ARBA00023170"/>
    </source>
</evidence>
<feature type="domain" description="G-protein coupled receptors family 3 profile" evidence="13">
    <location>
        <begin position="558"/>
        <end position="661"/>
    </location>
</feature>
<reference evidence="14" key="1">
    <citation type="journal article" date="2023" name="Science">
        <title>Genome structures resolve the early diversification of teleost fishes.</title>
        <authorList>
            <person name="Parey E."/>
            <person name="Louis A."/>
            <person name="Montfort J."/>
            <person name="Bouchez O."/>
            <person name="Roques C."/>
            <person name="Iampietro C."/>
            <person name="Lluch J."/>
            <person name="Castinel A."/>
            <person name="Donnadieu C."/>
            <person name="Desvignes T."/>
            <person name="Floi Bucao C."/>
            <person name="Jouanno E."/>
            <person name="Wen M."/>
            <person name="Mejri S."/>
            <person name="Dirks R."/>
            <person name="Jansen H."/>
            <person name="Henkel C."/>
            <person name="Chen W.J."/>
            <person name="Zahm M."/>
            <person name="Cabau C."/>
            <person name="Klopp C."/>
            <person name="Thompson A.W."/>
            <person name="Robinson-Rechavi M."/>
            <person name="Braasch I."/>
            <person name="Lecointre G."/>
            <person name="Bobe J."/>
            <person name="Postlethwait J.H."/>
            <person name="Berthelot C."/>
            <person name="Roest Crollius H."/>
            <person name="Guiguen Y."/>
        </authorList>
    </citation>
    <scope>NUCLEOTIDE SEQUENCE</scope>
    <source>
        <strain evidence="14">WJC10195</strain>
    </source>
</reference>